<dbReference type="RefSeq" id="WP_102246030.1">
    <property type="nucleotide sequence ID" value="NZ_CP025682.1"/>
</dbReference>
<dbReference type="Pfam" id="PF02581">
    <property type="entry name" value="TMP-TENI"/>
    <property type="match status" value="1"/>
</dbReference>
<dbReference type="NCBIfam" id="TIGR00693">
    <property type="entry name" value="thiE"/>
    <property type="match status" value="1"/>
</dbReference>
<organism evidence="13 14">
    <name type="scientific">Pseudazoarcus pumilus</name>
    <dbReference type="NCBI Taxonomy" id="2067960"/>
    <lineage>
        <taxon>Bacteria</taxon>
        <taxon>Pseudomonadati</taxon>
        <taxon>Pseudomonadota</taxon>
        <taxon>Betaproteobacteria</taxon>
        <taxon>Rhodocyclales</taxon>
        <taxon>Zoogloeaceae</taxon>
        <taxon>Pseudazoarcus</taxon>
    </lineage>
</organism>
<evidence type="ECO:0000313" key="14">
    <source>
        <dbReference type="Proteomes" id="UP000242205"/>
    </source>
</evidence>
<dbReference type="InterPro" id="IPR022998">
    <property type="entry name" value="ThiamineP_synth_TenI"/>
</dbReference>
<evidence type="ECO:0000256" key="4">
    <source>
        <dbReference type="ARBA" id="ARBA00022842"/>
    </source>
</evidence>
<gene>
    <name evidence="9" type="primary">thiE</name>
    <name evidence="13" type="ORF">C0099_02730</name>
</gene>
<dbReference type="GO" id="GO:0000287">
    <property type="term" value="F:magnesium ion binding"/>
    <property type="evidence" value="ECO:0007669"/>
    <property type="project" value="UniProtKB-UniRule"/>
</dbReference>
<comment type="catalytic activity">
    <reaction evidence="6 9 10">
        <text>4-methyl-5-(2-phosphooxyethyl)-thiazole + 4-amino-2-methyl-5-(diphosphooxymethyl)pyrimidine + H(+) = thiamine phosphate + diphosphate</text>
        <dbReference type="Rhea" id="RHEA:22328"/>
        <dbReference type="ChEBI" id="CHEBI:15378"/>
        <dbReference type="ChEBI" id="CHEBI:33019"/>
        <dbReference type="ChEBI" id="CHEBI:37575"/>
        <dbReference type="ChEBI" id="CHEBI:57841"/>
        <dbReference type="ChEBI" id="CHEBI:58296"/>
        <dbReference type="EC" id="2.5.1.3"/>
    </reaction>
</comment>
<comment type="similarity">
    <text evidence="9 10">Belongs to the thiamine-phosphate synthase family.</text>
</comment>
<comment type="pathway">
    <text evidence="1 9 11">Cofactor biosynthesis; thiamine diphosphate biosynthesis; thiamine phosphate from 4-amino-2-methyl-5-diphosphomethylpyrimidine and 4-methyl-5-(2-phosphoethyl)-thiazole: step 1/1.</text>
</comment>
<sequence>MTDRLPRGLYLVTPDSRDAGQLLGRLEDALRGRPALVQYRNKLADPAARREQAAAAAALCRAAGALFIVNDSVELALEVGADGVHMGREDGDPAAARAALGDDLILGVSCYDDFERARSAVAAGADYVAFGTMFPSSVKPDAPRAPLELVRRARDELGVQVACIGGITLENVSQLVAAGADFVAVISDVFRAEDPAARAAAIQALFED</sequence>
<comment type="catalytic activity">
    <reaction evidence="8 9 10">
        <text>2-[(2R,5Z)-2-carboxy-4-methylthiazol-5(2H)-ylidene]ethyl phosphate + 4-amino-2-methyl-5-(diphosphooxymethyl)pyrimidine + 2 H(+) = thiamine phosphate + CO2 + diphosphate</text>
        <dbReference type="Rhea" id="RHEA:47844"/>
        <dbReference type="ChEBI" id="CHEBI:15378"/>
        <dbReference type="ChEBI" id="CHEBI:16526"/>
        <dbReference type="ChEBI" id="CHEBI:33019"/>
        <dbReference type="ChEBI" id="CHEBI:37575"/>
        <dbReference type="ChEBI" id="CHEBI:57841"/>
        <dbReference type="ChEBI" id="CHEBI:62899"/>
        <dbReference type="EC" id="2.5.1.3"/>
    </reaction>
</comment>
<evidence type="ECO:0000256" key="11">
    <source>
        <dbReference type="RuleBase" id="RU004253"/>
    </source>
</evidence>
<dbReference type="InterPro" id="IPR013785">
    <property type="entry name" value="Aldolase_TIM"/>
</dbReference>
<feature type="binding site" evidence="9">
    <location>
        <position position="71"/>
    </location>
    <ligand>
        <name>Mg(2+)</name>
        <dbReference type="ChEBI" id="CHEBI:18420"/>
    </ligand>
</feature>
<dbReference type="GO" id="GO:0005737">
    <property type="term" value="C:cytoplasm"/>
    <property type="evidence" value="ECO:0007669"/>
    <property type="project" value="TreeGrafter"/>
</dbReference>
<dbReference type="EC" id="2.5.1.3" evidence="9"/>
<keyword evidence="4 9" id="KW-0460">Magnesium</keyword>
<evidence type="ECO:0000256" key="10">
    <source>
        <dbReference type="RuleBase" id="RU003826"/>
    </source>
</evidence>
<protein>
    <recommendedName>
        <fullName evidence="9">Thiamine-phosphate synthase</fullName>
        <shortName evidence="9">TP synthase</shortName>
        <shortName evidence="9">TPS</shortName>
        <ecNumber evidence="9">2.5.1.3</ecNumber>
    </recommendedName>
    <alternativeName>
        <fullName evidence="9">Thiamine-phosphate pyrophosphorylase</fullName>
        <shortName evidence="9">TMP pyrophosphorylase</shortName>
        <shortName evidence="9">TMP-PPase</shortName>
    </alternativeName>
</protein>
<dbReference type="Proteomes" id="UP000242205">
    <property type="component" value="Chromosome"/>
</dbReference>
<feature type="domain" description="Thiamine phosphate synthase/TenI" evidence="12">
    <location>
        <begin position="9"/>
        <end position="189"/>
    </location>
</feature>
<evidence type="ECO:0000313" key="13">
    <source>
        <dbReference type="EMBL" id="AUN93957.1"/>
    </source>
</evidence>
<dbReference type="HAMAP" id="MF_00097">
    <property type="entry name" value="TMP_synthase"/>
    <property type="match status" value="1"/>
</dbReference>
<keyword evidence="3 9" id="KW-0479">Metal-binding</keyword>
<accession>A0A2I6S407</accession>
<evidence type="ECO:0000256" key="2">
    <source>
        <dbReference type="ARBA" id="ARBA00022679"/>
    </source>
</evidence>
<evidence type="ECO:0000256" key="7">
    <source>
        <dbReference type="ARBA" id="ARBA00047851"/>
    </source>
</evidence>
<dbReference type="Gene3D" id="3.20.20.70">
    <property type="entry name" value="Aldolase class I"/>
    <property type="match status" value="1"/>
</dbReference>
<feature type="binding site" evidence="9">
    <location>
        <position position="109"/>
    </location>
    <ligand>
        <name>4-amino-2-methyl-5-(diphosphooxymethyl)pyrimidine</name>
        <dbReference type="ChEBI" id="CHEBI:57841"/>
    </ligand>
</feature>
<proteinExistence type="inferred from homology"/>
<feature type="binding site" evidence="9">
    <location>
        <position position="166"/>
    </location>
    <ligand>
        <name>2-[(2R,5Z)-2-carboxy-4-methylthiazol-5(2H)-ylidene]ethyl phosphate</name>
        <dbReference type="ChEBI" id="CHEBI:62899"/>
    </ligand>
</feature>
<evidence type="ECO:0000259" key="12">
    <source>
        <dbReference type="Pfam" id="PF02581"/>
    </source>
</evidence>
<evidence type="ECO:0000256" key="6">
    <source>
        <dbReference type="ARBA" id="ARBA00047334"/>
    </source>
</evidence>
<evidence type="ECO:0000256" key="8">
    <source>
        <dbReference type="ARBA" id="ARBA00047883"/>
    </source>
</evidence>
<dbReference type="PANTHER" id="PTHR20857">
    <property type="entry name" value="THIAMINE-PHOSPHATE PYROPHOSPHORYLASE"/>
    <property type="match status" value="1"/>
</dbReference>
<dbReference type="OrthoDB" id="9810880at2"/>
<feature type="binding site" evidence="9">
    <location>
        <position position="90"/>
    </location>
    <ligand>
        <name>Mg(2+)</name>
        <dbReference type="ChEBI" id="CHEBI:18420"/>
    </ligand>
</feature>
<comment type="function">
    <text evidence="9">Condenses 4-methyl-5-(beta-hydroxyethyl)thiazole monophosphate (THZ-P) and 2-methyl-4-amino-5-hydroxymethyl pyrimidine pyrophosphate (HMP-PP) to form thiamine monophosphate (TMP).</text>
</comment>
<comment type="caution">
    <text evidence="9">Lacks conserved residue(s) required for the propagation of feature annotation.</text>
</comment>
<feature type="binding site" evidence="9">
    <location>
        <position position="139"/>
    </location>
    <ligand>
        <name>4-amino-2-methyl-5-(diphosphooxymethyl)pyrimidine</name>
        <dbReference type="ChEBI" id="CHEBI:57841"/>
    </ligand>
</feature>
<evidence type="ECO:0000256" key="9">
    <source>
        <dbReference type="HAMAP-Rule" id="MF_00097"/>
    </source>
</evidence>
<evidence type="ECO:0000256" key="1">
    <source>
        <dbReference type="ARBA" id="ARBA00005165"/>
    </source>
</evidence>
<dbReference type="UniPathway" id="UPA00060">
    <property type="reaction ID" value="UER00141"/>
</dbReference>
<reference evidence="13 14" key="1">
    <citation type="submission" date="2018-01" db="EMBL/GenBank/DDBJ databases">
        <authorList>
            <person name="Fu G.-Y."/>
        </authorList>
    </citation>
    <scope>NUCLEOTIDE SEQUENCE [LARGE SCALE GENOMIC DNA]</scope>
    <source>
        <strain evidence="13 14">SY39</strain>
    </source>
</reference>
<keyword evidence="14" id="KW-1185">Reference proteome</keyword>
<dbReference type="CDD" id="cd00564">
    <property type="entry name" value="TMP_TenI"/>
    <property type="match status" value="1"/>
</dbReference>
<dbReference type="SUPFAM" id="SSF51391">
    <property type="entry name" value="Thiamin phosphate synthase"/>
    <property type="match status" value="1"/>
</dbReference>
<comment type="cofactor">
    <cofactor evidence="9">
        <name>Mg(2+)</name>
        <dbReference type="ChEBI" id="CHEBI:18420"/>
    </cofactor>
    <text evidence="9">Binds 1 Mg(2+) ion per subunit.</text>
</comment>
<feature type="binding site" evidence="9">
    <location>
        <begin position="38"/>
        <end position="42"/>
    </location>
    <ligand>
        <name>4-amino-2-methyl-5-(diphosphooxymethyl)pyrimidine</name>
        <dbReference type="ChEBI" id="CHEBI:57841"/>
    </ligand>
</feature>
<dbReference type="PANTHER" id="PTHR20857:SF15">
    <property type="entry name" value="THIAMINE-PHOSPHATE SYNTHASE"/>
    <property type="match status" value="1"/>
</dbReference>
<keyword evidence="5 9" id="KW-0784">Thiamine biosynthesis</keyword>
<keyword evidence="2 9" id="KW-0808">Transferase</keyword>
<feature type="binding site" evidence="9">
    <location>
        <position position="70"/>
    </location>
    <ligand>
        <name>4-amino-2-methyl-5-(diphosphooxymethyl)pyrimidine</name>
        <dbReference type="ChEBI" id="CHEBI:57841"/>
    </ligand>
</feature>
<name>A0A2I6S407_9RHOO</name>
<dbReference type="GO" id="GO:0009229">
    <property type="term" value="P:thiamine diphosphate biosynthetic process"/>
    <property type="evidence" value="ECO:0007669"/>
    <property type="project" value="UniProtKB-UniRule"/>
</dbReference>
<dbReference type="EMBL" id="CP025682">
    <property type="protein sequence ID" value="AUN93957.1"/>
    <property type="molecule type" value="Genomic_DNA"/>
</dbReference>
<dbReference type="InterPro" id="IPR034291">
    <property type="entry name" value="TMP_synthase"/>
</dbReference>
<dbReference type="GO" id="GO:0009228">
    <property type="term" value="P:thiamine biosynthetic process"/>
    <property type="evidence" value="ECO:0007669"/>
    <property type="project" value="UniProtKB-KW"/>
</dbReference>
<dbReference type="KEGG" id="atw:C0099_02730"/>
<dbReference type="AlphaFoldDB" id="A0A2I6S407"/>
<dbReference type="InterPro" id="IPR036206">
    <property type="entry name" value="ThiamineP_synth_sf"/>
</dbReference>
<comment type="catalytic activity">
    <reaction evidence="7 9 10">
        <text>2-(2-carboxy-4-methylthiazol-5-yl)ethyl phosphate + 4-amino-2-methyl-5-(diphosphooxymethyl)pyrimidine + 2 H(+) = thiamine phosphate + CO2 + diphosphate</text>
        <dbReference type="Rhea" id="RHEA:47848"/>
        <dbReference type="ChEBI" id="CHEBI:15378"/>
        <dbReference type="ChEBI" id="CHEBI:16526"/>
        <dbReference type="ChEBI" id="CHEBI:33019"/>
        <dbReference type="ChEBI" id="CHEBI:37575"/>
        <dbReference type="ChEBI" id="CHEBI:57841"/>
        <dbReference type="ChEBI" id="CHEBI:62890"/>
        <dbReference type="EC" id="2.5.1.3"/>
    </reaction>
</comment>
<feature type="binding site" evidence="9">
    <location>
        <begin position="186"/>
        <end position="187"/>
    </location>
    <ligand>
        <name>2-[(2R,5Z)-2-carboxy-4-methylthiazol-5(2H)-ylidene]ethyl phosphate</name>
        <dbReference type="ChEBI" id="CHEBI:62899"/>
    </ligand>
</feature>
<dbReference type="GO" id="GO:0004789">
    <property type="term" value="F:thiamine-phosphate diphosphorylase activity"/>
    <property type="evidence" value="ECO:0007669"/>
    <property type="project" value="UniProtKB-UniRule"/>
</dbReference>
<evidence type="ECO:0000256" key="3">
    <source>
        <dbReference type="ARBA" id="ARBA00022723"/>
    </source>
</evidence>
<evidence type="ECO:0000256" key="5">
    <source>
        <dbReference type="ARBA" id="ARBA00022977"/>
    </source>
</evidence>